<dbReference type="Gene3D" id="2.60.40.4070">
    <property type="match status" value="1"/>
</dbReference>
<dbReference type="SUPFAM" id="SSF74650">
    <property type="entry name" value="Galactose mutarotase-like"/>
    <property type="match status" value="1"/>
</dbReference>
<evidence type="ECO:0000259" key="5">
    <source>
        <dbReference type="Pfam" id="PF13802"/>
    </source>
</evidence>
<sequence>MRHSLLGLLLFFALAFPGLARAQAVATLAPQQLPSLSDSLTITFDATRGDAGLASFNGDVYAHTGVITPASTSSSDWKHVQGSWNQPEPRLRMRALGNRRYSLRIRPDTFYGLLPGTQVNYFAFVFRNADGSRSGRNANGSDVLLPRYTATTRNYAGHQWSGGLLSVSTSDGATLTVQPYAPAVLRVGFYPSGVAAVPAPSLAVTATASGSATVADTPARLELTASGIRLSIEKMPLRLVYRRGTDTLLVEAPGYFEAGSLRGVRFGLRPGEALYGTGFRALPIDRRGQRLELYNQAHYGYQNGQPNLNISIPLVLSGRGYGLLFDEHLPGYLDLGQADANTLEYGTESSRLGYFVLADTTIPELLRSYTALTGRQPLPPRWALGYIQSKYGYQTEAESRSIVQALRGQGFPLSGLVLDLYWFGGMNRMGDLDWDRSRFPNPVRMLRDFDSVGVKTVLIAEPYITQQSRNYAAAQAGGLLARGSTGAPYVIGNFWAGAASLLDMSNPATRSWMWPFYRARTLEGVGGWWSDLGEPENHPADMRHTGGTARQVHNSFAQQWMELLHDQYRQEFPGQRLFNLTRSGYAGMQRLSAFPWSGDIQRSWSGLQAQVPVMLGMGLSGVGYMHSDAGGFTGGGLQPELYMRWLQFAAFTPIMRAHGEGVPTEPVFYPEPYKSIVRDYARLRHRLLPTTYTLAWENSQTGAPLTRPLSWEAAVPNTVPSLNDAFLWGHDLLVAPVLSPGQTQRSVYLPGNSYWVDYWTRQVYRGGSTATVAAPLSRLPLFVRGEGFLALQPYRPSTAQGVLDTLQLHYYPIIGGNSAPYFVYDDDGRTPDAYARGEYQLLRFQDYPTGAADMTLVATATGAGYVGAPRQREIEYHIQRVSRAPSLVTYDGQNLPLSASLAAYAAQDSAAYFDAASNVLRVHFKWRHQQVAVRVFNLRLNSIPARPSSLRPISLNAAYPNPFSSETTISCEVSQPGRYQLRVYSLTGQLLATLPVDAKAAGTHTLTWPGTGSAGQPLPPGVYLLELNGQHQRVVKQ</sequence>
<dbReference type="InterPro" id="IPR026444">
    <property type="entry name" value="Secre_tail"/>
</dbReference>
<dbReference type="Pfam" id="PF13802">
    <property type="entry name" value="Gal_mutarotas_2"/>
    <property type="match status" value="1"/>
</dbReference>
<dbReference type="SUPFAM" id="SSF51445">
    <property type="entry name" value="(Trans)glycosidases"/>
    <property type="match status" value="1"/>
</dbReference>
<dbReference type="PANTHER" id="PTHR43863">
    <property type="entry name" value="HYDROLASE, PUTATIVE (AFU_ORTHOLOGUE AFUA_1G03140)-RELATED"/>
    <property type="match status" value="1"/>
</dbReference>
<evidence type="ECO:0000259" key="4">
    <source>
        <dbReference type="Pfam" id="PF01055"/>
    </source>
</evidence>
<dbReference type="InterPro" id="IPR000322">
    <property type="entry name" value="Glyco_hydro_31_TIM"/>
</dbReference>
<dbReference type="Gene3D" id="3.20.20.80">
    <property type="entry name" value="Glycosidases"/>
    <property type="match status" value="1"/>
</dbReference>
<keyword evidence="2" id="KW-0378">Hydrolase</keyword>
<dbReference type="SUPFAM" id="SSF51011">
    <property type="entry name" value="Glycosyl hydrolase domain"/>
    <property type="match status" value="1"/>
</dbReference>
<dbReference type="Gene3D" id="2.60.40.1760">
    <property type="entry name" value="glycosyl hydrolase (family 31)"/>
    <property type="match status" value="1"/>
</dbReference>
<protein>
    <recommendedName>
        <fullName evidence="10">DUF5110 domain-containing protein</fullName>
    </recommendedName>
</protein>
<evidence type="ECO:0000259" key="6">
    <source>
        <dbReference type="Pfam" id="PF13860"/>
    </source>
</evidence>
<dbReference type="InterPro" id="IPR051816">
    <property type="entry name" value="Glycosyl_Hydrolase_31"/>
</dbReference>
<reference evidence="9" key="1">
    <citation type="journal article" date="2019" name="Int. J. Syst. Evol. Microbiol.">
        <title>The Global Catalogue of Microorganisms (GCM) 10K type strain sequencing project: providing services to taxonomists for standard genome sequencing and annotation.</title>
        <authorList>
            <consortium name="The Broad Institute Genomics Platform"/>
            <consortium name="The Broad Institute Genome Sequencing Center for Infectious Disease"/>
            <person name="Wu L."/>
            <person name="Ma J."/>
        </authorList>
    </citation>
    <scope>NUCLEOTIDE SEQUENCE [LARGE SCALE GENOMIC DNA]</scope>
    <source>
        <strain evidence="9">JCM 17923</strain>
    </source>
</reference>
<evidence type="ECO:0008006" key="10">
    <source>
        <dbReference type="Google" id="ProtNLM"/>
    </source>
</evidence>
<accession>A0ABP8HXZ9</accession>
<dbReference type="InterPro" id="IPR025887">
    <property type="entry name" value="Glyco_hydro_31_N_dom"/>
</dbReference>
<dbReference type="RefSeq" id="WP_345232967.1">
    <property type="nucleotide sequence ID" value="NZ_BAABGZ010000006.1"/>
</dbReference>
<dbReference type="Pfam" id="PF01055">
    <property type="entry name" value="Glyco_hydro_31_2nd"/>
    <property type="match status" value="1"/>
</dbReference>
<dbReference type="Pfam" id="PF21365">
    <property type="entry name" value="Glyco_hydro_31_3rd"/>
    <property type="match status" value="1"/>
</dbReference>
<evidence type="ECO:0000313" key="8">
    <source>
        <dbReference type="EMBL" id="GAA4347128.1"/>
    </source>
</evidence>
<evidence type="ECO:0000256" key="2">
    <source>
        <dbReference type="RuleBase" id="RU361185"/>
    </source>
</evidence>
<feature type="domain" description="FlgD/Vpr Ig-like" evidence="6">
    <location>
        <begin position="978"/>
        <end position="1029"/>
    </location>
</feature>
<feature type="chain" id="PRO_5045512109" description="DUF5110 domain-containing protein" evidence="3">
    <location>
        <begin position="23"/>
        <end position="1037"/>
    </location>
</feature>
<evidence type="ECO:0000259" key="7">
    <source>
        <dbReference type="Pfam" id="PF21365"/>
    </source>
</evidence>
<dbReference type="EMBL" id="BAABGZ010000006">
    <property type="protein sequence ID" value="GAA4347128.1"/>
    <property type="molecule type" value="Genomic_DNA"/>
</dbReference>
<feature type="domain" description="Glycoside hydrolase family 31 N-terminal" evidence="5">
    <location>
        <begin position="174"/>
        <end position="333"/>
    </location>
</feature>
<keyword evidence="9" id="KW-1185">Reference proteome</keyword>
<dbReference type="InterPro" id="IPR048395">
    <property type="entry name" value="Glyco_hydro_31_C"/>
</dbReference>
<dbReference type="NCBIfam" id="TIGR04183">
    <property type="entry name" value="Por_Secre_tail"/>
    <property type="match status" value="1"/>
</dbReference>
<feature type="domain" description="Glycosyl hydrolase family 31 C-terminal" evidence="7">
    <location>
        <begin position="702"/>
        <end position="786"/>
    </location>
</feature>
<proteinExistence type="inferred from homology"/>
<dbReference type="Pfam" id="PF13860">
    <property type="entry name" value="FlgD_ig"/>
    <property type="match status" value="1"/>
</dbReference>
<dbReference type="InterPro" id="IPR011013">
    <property type="entry name" value="Gal_mutarotase_sf_dom"/>
</dbReference>
<dbReference type="InterPro" id="IPR017853">
    <property type="entry name" value="GH"/>
</dbReference>
<dbReference type="CDD" id="cd14752">
    <property type="entry name" value="GH31_N"/>
    <property type="match status" value="1"/>
</dbReference>
<name>A0ABP8HXZ9_9BACT</name>
<keyword evidence="3" id="KW-0732">Signal</keyword>
<evidence type="ECO:0000256" key="1">
    <source>
        <dbReference type="ARBA" id="ARBA00007806"/>
    </source>
</evidence>
<feature type="signal peptide" evidence="3">
    <location>
        <begin position="1"/>
        <end position="22"/>
    </location>
</feature>
<comment type="similarity">
    <text evidence="1 2">Belongs to the glycosyl hydrolase 31 family.</text>
</comment>
<dbReference type="PANTHER" id="PTHR43863:SF2">
    <property type="entry name" value="MALTASE-GLUCOAMYLASE"/>
    <property type="match status" value="1"/>
</dbReference>
<dbReference type="Gene3D" id="2.60.40.1180">
    <property type="entry name" value="Golgi alpha-mannosidase II"/>
    <property type="match status" value="2"/>
</dbReference>
<organism evidence="8 9">
    <name type="scientific">Hymenobacter saemangeumensis</name>
    <dbReference type="NCBI Taxonomy" id="1084522"/>
    <lineage>
        <taxon>Bacteria</taxon>
        <taxon>Pseudomonadati</taxon>
        <taxon>Bacteroidota</taxon>
        <taxon>Cytophagia</taxon>
        <taxon>Cytophagales</taxon>
        <taxon>Hymenobacteraceae</taxon>
        <taxon>Hymenobacter</taxon>
    </lineage>
</organism>
<dbReference type="Proteomes" id="UP001501153">
    <property type="component" value="Unassembled WGS sequence"/>
</dbReference>
<evidence type="ECO:0000313" key="9">
    <source>
        <dbReference type="Proteomes" id="UP001501153"/>
    </source>
</evidence>
<comment type="caution">
    <text evidence="8">The sequence shown here is derived from an EMBL/GenBank/DDBJ whole genome shotgun (WGS) entry which is preliminary data.</text>
</comment>
<feature type="domain" description="Glycoside hydrolase family 31 TIM barrel" evidence="4">
    <location>
        <begin position="377"/>
        <end position="694"/>
    </location>
</feature>
<dbReference type="InterPro" id="IPR013780">
    <property type="entry name" value="Glyco_hydro_b"/>
</dbReference>
<keyword evidence="2" id="KW-0326">Glycosidase</keyword>
<dbReference type="InterPro" id="IPR025965">
    <property type="entry name" value="FlgD/Vpr_Ig-like"/>
</dbReference>
<evidence type="ECO:0000256" key="3">
    <source>
        <dbReference type="SAM" id="SignalP"/>
    </source>
</evidence>
<gene>
    <name evidence="8" type="ORF">GCM10023185_01970</name>
</gene>